<evidence type="ECO:0000313" key="4">
    <source>
        <dbReference type="Proteomes" id="UP000037696"/>
    </source>
</evidence>
<name>A0A0M8P790_9EURO</name>
<dbReference type="AlphaFoldDB" id="A0A0M8P790"/>
<organism evidence="3 4">
    <name type="scientific">Penicillium nordicum</name>
    <dbReference type="NCBI Taxonomy" id="229535"/>
    <lineage>
        <taxon>Eukaryota</taxon>
        <taxon>Fungi</taxon>
        <taxon>Dikarya</taxon>
        <taxon>Ascomycota</taxon>
        <taxon>Pezizomycotina</taxon>
        <taxon>Eurotiomycetes</taxon>
        <taxon>Eurotiomycetidae</taxon>
        <taxon>Eurotiales</taxon>
        <taxon>Aspergillaceae</taxon>
        <taxon>Penicillium</taxon>
    </lineage>
</organism>
<dbReference type="InterPro" id="IPR046896">
    <property type="entry name" value="Cup1-like_N"/>
</dbReference>
<gene>
    <name evidence="3" type="ORF">ACN38_g2511</name>
</gene>
<comment type="caution">
    <text evidence="3">The sequence shown here is derived from an EMBL/GenBank/DDBJ whole genome shotgun (WGS) entry which is preliminary data.</text>
</comment>
<sequence length="296" mass="34172">MHFHFGFIIGIIIQHGRMHKVLVPKHNGAHRFACLALYRALLRQCRPSAANTLWLGEAKPLIRQNFRKYKKLQSPSQTANALKAGYEALDLLSSSHTNQHDAHRIATLIAQARSQKDKYAAMQRKIRLAAPPAKPLTPKKARKVKSIRFQEETNQRHPNATSILDRPRPLGDKKRNVPVLVNARGLPFLRYKKPQPRNVSSVIRTKLGRRWNWIERRDRLKVELLFAKDEEEWDRVTETKEPSTWSEHPANAIVDVNAKIAHFDMHSKELADNMWKIVLAEKALAEEEANQKQLKQ</sequence>
<proteinExistence type="predicted"/>
<feature type="domain" description="Complex 1 LYR protein" evidence="2">
    <location>
        <begin position="33"/>
        <end position="90"/>
    </location>
</feature>
<dbReference type="OrthoDB" id="6508832at2759"/>
<accession>A0A0M8P790</accession>
<evidence type="ECO:0000256" key="1">
    <source>
        <dbReference type="SAM" id="MobiDB-lite"/>
    </source>
</evidence>
<dbReference type="Proteomes" id="UP000037696">
    <property type="component" value="Unassembled WGS sequence"/>
</dbReference>
<evidence type="ECO:0000313" key="3">
    <source>
        <dbReference type="EMBL" id="KOS46588.1"/>
    </source>
</evidence>
<evidence type="ECO:0000259" key="2">
    <source>
        <dbReference type="Pfam" id="PF05347"/>
    </source>
</evidence>
<dbReference type="EMBL" id="LHQQ01000027">
    <property type="protein sequence ID" value="KOS46588.1"/>
    <property type="molecule type" value="Genomic_DNA"/>
</dbReference>
<feature type="region of interest" description="Disordered" evidence="1">
    <location>
        <begin position="152"/>
        <end position="171"/>
    </location>
</feature>
<dbReference type="InterPro" id="IPR008011">
    <property type="entry name" value="Complex1_LYR_dom"/>
</dbReference>
<dbReference type="STRING" id="229535.A0A0M8P790"/>
<reference evidence="3 4" key="1">
    <citation type="submission" date="2015-08" db="EMBL/GenBank/DDBJ databases">
        <title>Genome sequencing of Penicillium nordicum.</title>
        <authorList>
            <person name="Nguyen H.D."/>
            <person name="Seifert K.A."/>
        </authorList>
    </citation>
    <scope>NUCLEOTIDE SEQUENCE [LARGE SCALE GENOMIC DNA]</scope>
    <source>
        <strain evidence="3 4">DAOMC 185683</strain>
    </source>
</reference>
<dbReference type="CDD" id="cd20273">
    <property type="entry name" value="Complex1_LYR_unchar"/>
    <property type="match status" value="1"/>
</dbReference>
<dbReference type="Pfam" id="PF05347">
    <property type="entry name" value="Complex1_LYR"/>
    <property type="match status" value="1"/>
</dbReference>
<keyword evidence="4" id="KW-1185">Reference proteome</keyword>
<protein>
    <recommendedName>
        <fullName evidence="2">Complex 1 LYR protein domain-containing protein</fullName>
    </recommendedName>
</protein>